<protein>
    <recommendedName>
        <fullName evidence="2">Mitochondrial adapter protein MCP1 transmembrane domain-containing protein</fullName>
    </recommendedName>
</protein>
<dbReference type="PANTHER" id="PTHR38409">
    <property type="entry name" value="MDM10-COMPLEMENTING PROTEIN 1"/>
    <property type="match status" value="1"/>
</dbReference>
<dbReference type="AlphaFoldDB" id="A0AAV9V6Z4"/>
<proteinExistence type="predicted"/>
<evidence type="ECO:0000313" key="4">
    <source>
        <dbReference type="Proteomes" id="UP001373714"/>
    </source>
</evidence>
<feature type="transmembrane region" description="Helical" evidence="1">
    <location>
        <begin position="221"/>
        <end position="240"/>
    </location>
</feature>
<sequence>MSKSSPDRELRLLELEPSPLETDGLSTQIGTLHNVGSSEGAHRITHYLVKTQQISSYIFTGFLGIHWFTTGIFPLFGDAEATDSSLLLSRVIYQNDVIEPCLVLGSVGAHIVSGVALRIIRRVKQYNKYGRVIWFRDLGILQGSGYLLIPMVAIHFSIVRLLPLIRDGGSESIGIGFLAHGFVQLKYLSWFMYPALAIVGTFHVAQGWARWKGYPKNWKSRVVCLATVVSGVWLTSVIRISRIGRAVGHLGRHYDDFYNAILSLSSVA</sequence>
<dbReference type="EMBL" id="JAVHNS010000004">
    <property type="protein sequence ID" value="KAK6357815.1"/>
    <property type="molecule type" value="Genomic_DNA"/>
</dbReference>
<keyword evidence="4" id="KW-1185">Reference proteome</keyword>
<feature type="transmembrane region" description="Helical" evidence="1">
    <location>
        <begin position="57"/>
        <end position="77"/>
    </location>
</feature>
<dbReference type="Proteomes" id="UP001373714">
    <property type="component" value="Unassembled WGS sequence"/>
</dbReference>
<reference evidence="3 4" key="1">
    <citation type="submission" date="2019-10" db="EMBL/GenBank/DDBJ databases">
        <authorList>
            <person name="Palmer J.M."/>
        </authorList>
    </citation>
    <scope>NUCLEOTIDE SEQUENCE [LARGE SCALE GENOMIC DNA]</scope>
    <source>
        <strain evidence="3 4">TWF730</strain>
    </source>
</reference>
<feature type="transmembrane region" description="Helical" evidence="1">
    <location>
        <begin position="138"/>
        <end position="158"/>
    </location>
</feature>
<dbReference type="GO" id="GO:0007005">
    <property type="term" value="P:mitochondrion organization"/>
    <property type="evidence" value="ECO:0007669"/>
    <property type="project" value="TreeGrafter"/>
</dbReference>
<feature type="transmembrane region" description="Helical" evidence="1">
    <location>
        <begin position="190"/>
        <end position="209"/>
    </location>
</feature>
<dbReference type="InterPro" id="IPR012472">
    <property type="entry name" value="MCP1_TM"/>
</dbReference>
<dbReference type="GO" id="GO:0005741">
    <property type="term" value="C:mitochondrial outer membrane"/>
    <property type="evidence" value="ECO:0007669"/>
    <property type="project" value="TreeGrafter"/>
</dbReference>
<evidence type="ECO:0000259" key="2">
    <source>
        <dbReference type="Pfam" id="PF07950"/>
    </source>
</evidence>
<dbReference type="PANTHER" id="PTHR38409:SF1">
    <property type="entry name" value="MITOCHONDRIAL ADAPTER PROTEIN MCP1"/>
    <property type="match status" value="1"/>
</dbReference>
<dbReference type="InterPro" id="IPR039960">
    <property type="entry name" value="MCP1"/>
</dbReference>
<keyword evidence="1" id="KW-1133">Transmembrane helix</keyword>
<feature type="transmembrane region" description="Helical" evidence="1">
    <location>
        <begin position="97"/>
        <end position="117"/>
    </location>
</feature>
<dbReference type="EMBL" id="JAVHNS010000004">
    <property type="protein sequence ID" value="KAK6357816.1"/>
    <property type="molecule type" value="Genomic_DNA"/>
</dbReference>
<name>A0AAV9V6Z4_9PEZI</name>
<keyword evidence="1" id="KW-0812">Transmembrane</keyword>
<keyword evidence="1" id="KW-0472">Membrane</keyword>
<feature type="domain" description="Mitochondrial adapter protein MCP1 transmembrane" evidence="2">
    <location>
        <begin position="150"/>
        <end position="241"/>
    </location>
</feature>
<evidence type="ECO:0000256" key="1">
    <source>
        <dbReference type="SAM" id="Phobius"/>
    </source>
</evidence>
<evidence type="ECO:0000313" key="3">
    <source>
        <dbReference type="EMBL" id="KAK6357815.1"/>
    </source>
</evidence>
<comment type="caution">
    <text evidence="3">The sequence shown here is derived from an EMBL/GenBank/DDBJ whole genome shotgun (WGS) entry which is preliminary data.</text>
</comment>
<dbReference type="Pfam" id="PF07950">
    <property type="entry name" value="MCP1_TM"/>
    <property type="match status" value="1"/>
</dbReference>
<gene>
    <name evidence="3" type="ORF">TWF730_007173</name>
</gene>
<accession>A0AAV9V6Z4</accession>
<dbReference type="GO" id="GO:0055088">
    <property type="term" value="P:lipid homeostasis"/>
    <property type="evidence" value="ECO:0007669"/>
    <property type="project" value="InterPro"/>
</dbReference>
<organism evidence="3 4">
    <name type="scientific">Orbilia blumenaviensis</name>
    <dbReference type="NCBI Taxonomy" id="1796055"/>
    <lineage>
        <taxon>Eukaryota</taxon>
        <taxon>Fungi</taxon>
        <taxon>Dikarya</taxon>
        <taxon>Ascomycota</taxon>
        <taxon>Pezizomycotina</taxon>
        <taxon>Orbiliomycetes</taxon>
        <taxon>Orbiliales</taxon>
        <taxon>Orbiliaceae</taxon>
        <taxon>Orbilia</taxon>
    </lineage>
</organism>